<evidence type="ECO:0000259" key="5">
    <source>
        <dbReference type="Pfam" id="PF23247"/>
    </source>
</evidence>
<dbReference type="Pfam" id="PF23247">
    <property type="entry name" value="LRR_RPS2"/>
    <property type="match status" value="5"/>
</dbReference>
<dbReference type="InterPro" id="IPR027417">
    <property type="entry name" value="P-loop_NTPase"/>
</dbReference>
<dbReference type="InterPro" id="IPR057135">
    <property type="entry name" value="At4g27190-like_LRR"/>
</dbReference>
<dbReference type="PRINTS" id="PR00364">
    <property type="entry name" value="DISEASERSIST"/>
</dbReference>
<accession>A0A2N9HY09</accession>
<dbReference type="InterPro" id="IPR032675">
    <property type="entry name" value="LRR_dom_sf"/>
</dbReference>
<keyword evidence="3" id="KW-0175">Coiled coil</keyword>
<dbReference type="SUPFAM" id="SSF52058">
    <property type="entry name" value="L domain-like"/>
    <property type="match status" value="1"/>
</dbReference>
<dbReference type="AlphaFoldDB" id="A0A2N9HY09"/>
<dbReference type="PANTHER" id="PTHR33463:SF215">
    <property type="entry name" value="NB-ARC DOMAIN DISEASE RESISTANCE PROTEIN"/>
    <property type="match status" value="1"/>
</dbReference>
<dbReference type="SUPFAM" id="SSF52540">
    <property type="entry name" value="P-loop containing nucleoside triphosphate hydrolases"/>
    <property type="match status" value="1"/>
</dbReference>
<dbReference type="PANTHER" id="PTHR33463">
    <property type="entry name" value="NB-ARC DOMAIN-CONTAINING PROTEIN-RELATED"/>
    <property type="match status" value="1"/>
</dbReference>
<reference evidence="6" key="1">
    <citation type="submission" date="2018-02" db="EMBL/GenBank/DDBJ databases">
        <authorList>
            <person name="Cohen D.B."/>
            <person name="Kent A.D."/>
        </authorList>
    </citation>
    <scope>NUCLEOTIDE SEQUENCE</scope>
</reference>
<organism evidence="6">
    <name type="scientific">Fagus sylvatica</name>
    <name type="common">Beechnut</name>
    <dbReference type="NCBI Taxonomy" id="28930"/>
    <lineage>
        <taxon>Eukaryota</taxon>
        <taxon>Viridiplantae</taxon>
        <taxon>Streptophyta</taxon>
        <taxon>Embryophyta</taxon>
        <taxon>Tracheophyta</taxon>
        <taxon>Spermatophyta</taxon>
        <taxon>Magnoliopsida</taxon>
        <taxon>eudicotyledons</taxon>
        <taxon>Gunneridae</taxon>
        <taxon>Pentapetalae</taxon>
        <taxon>rosids</taxon>
        <taxon>fabids</taxon>
        <taxon>Fagales</taxon>
        <taxon>Fagaceae</taxon>
        <taxon>Fagus</taxon>
    </lineage>
</organism>
<dbReference type="InterPro" id="IPR050905">
    <property type="entry name" value="Plant_NBS-LRR"/>
</dbReference>
<dbReference type="InterPro" id="IPR002182">
    <property type="entry name" value="NB-ARC"/>
</dbReference>
<keyword evidence="2" id="KW-0611">Plant defense</keyword>
<dbReference type="Gene3D" id="3.80.10.10">
    <property type="entry name" value="Ribonuclease Inhibitor"/>
    <property type="match status" value="3"/>
</dbReference>
<dbReference type="Gene3D" id="3.40.50.300">
    <property type="entry name" value="P-loop containing nucleotide triphosphate hydrolases"/>
    <property type="match status" value="1"/>
</dbReference>
<evidence type="ECO:0000259" key="4">
    <source>
        <dbReference type="Pfam" id="PF00931"/>
    </source>
</evidence>
<proteinExistence type="inferred from homology"/>
<feature type="domain" description="Disease resistance protein At4g27190-like leucine-rich repeats" evidence="5">
    <location>
        <begin position="489"/>
        <end position="607"/>
    </location>
</feature>
<feature type="domain" description="Disease resistance protein At4g27190-like leucine-rich repeats" evidence="5">
    <location>
        <begin position="711"/>
        <end position="821"/>
    </location>
</feature>
<evidence type="ECO:0000256" key="3">
    <source>
        <dbReference type="SAM" id="Coils"/>
    </source>
</evidence>
<evidence type="ECO:0000256" key="1">
    <source>
        <dbReference type="ARBA" id="ARBA00008894"/>
    </source>
</evidence>
<sequence length="1261" mass="144450">MEIFISIAAKIAEYTVVPIGQWLCYSFHYGKNIENMKNQVEELGDARDKVQHSVDTAIRNGEEIEAIVNRWLTKVDAIKEKAMEILEDEEKAETRSCNGACLNWKLRHQQSKKAKKIVKEIDEALINGKFDKISHRPATQGFVTMRYMHYMNFESRMSTLKGLMEALRDANINMIGVWGLPGAGKTTLVTEVAKQAKEEKLFDDMAMAVVTQSPDLKKIQGEIVDMLDLKLDKETEAGRASRLRERLTKDRKVLVILDDVWEKLDLVAIGIPHNGCKVVLTSRNKDILSCEMGTQMDFGLECFIQRRSMELVSEDDISTLEEVRDTVYTLVRSLKDSCLLLEDPHTSEYVRMHDLVRDVAILIAKAEDVLIMRNDDPIKWPDEDVRKICTAISIRSKDIHELPDRTLNNERASLAELKHLSQLTTLELHIPDAKILPKDLLFGKLQRYKIFIGDVWDWSDKHENSRTLKLKLNTSFQLGRGIKMLLNGIEDLCLDELKGVESIIYELDTEGFQQLKHLHVQNNVEIKYIIKSRGGPVIDDVVFPALEIVSLKNMNNLEEICHGQLPLTSFRNLRIVKVEHCEKLKFVFSSSIAKGLSQLQELEIRECSIMGAIVLKEEGGVEDRDMILLPQLRHLVLHRLPKLMSFLSTQKSVINDAGEIIPECDLDFHMPILLDQVVFPNLETLELSYIDSEELLQNQHRARSSFKLTNIQTKSRFQNLRSLKVEGSGSLKYLLSSSTARVMEQLKYLSIKDCKVMEEILLTEDLGEEEEIIPMVLFPRLTDLELKDLPVLKRFCVGSNIKFPSLKILGIEQCPKLKSFIFKPVSSGITVSKELKEMNSEEISLTTMQPLFNEESLEKLVVQDCGSLQEIFELQGQDVRETQAVTAIPLKELNLYRLPKMKQSIVGWRKLLHRNMVQKQQHDIVFPKVNECDQIEIFISKSLSFQERVEESQVETSIQQPLFLVEESLEKLVVQNCGSLQEIFELQGQDVRETQAVTAIPLKELNLYHLPKMKQVWNKDPQGVFSFQNLQKIIVWECESLKSLLPASVARCLMQLEDLHVDHCGVEEIVAQEYGAEAAARLVFPKVTFLLLSKLPKLKWFYQGVHTSEWPLLKTLRVNECDQIEIFISKSLSFQERVEESQVETSIQQPLFLVEEGREGEGNEVITFSQLTYLKLDCLPNLTSFCSRSYSFEFPSLEEVIVSKCPEMKIFCHGILSTPKLERVQATKEDEWHWKVDLNTTVRTLALEGQTMIPLCNSSSE</sequence>
<name>A0A2N9HY09_FAGSY</name>
<feature type="domain" description="Disease resistance protein At4g27190-like leucine-rich repeats" evidence="5">
    <location>
        <begin position="842"/>
        <end position="940"/>
    </location>
</feature>
<feature type="domain" description="Disease resistance protein At4g27190-like leucine-rich repeats" evidence="5">
    <location>
        <begin position="967"/>
        <end position="1065"/>
    </location>
</feature>
<evidence type="ECO:0000256" key="2">
    <source>
        <dbReference type="ARBA" id="ARBA00022821"/>
    </source>
</evidence>
<dbReference type="Pfam" id="PF00931">
    <property type="entry name" value="NB-ARC"/>
    <property type="match status" value="1"/>
</dbReference>
<protein>
    <submittedName>
        <fullName evidence="6">Uncharacterized protein</fullName>
    </submittedName>
</protein>
<evidence type="ECO:0000313" key="6">
    <source>
        <dbReference type="EMBL" id="SPD16630.1"/>
    </source>
</evidence>
<feature type="domain" description="NB-ARC" evidence="4">
    <location>
        <begin position="162"/>
        <end position="313"/>
    </location>
</feature>
<comment type="similarity">
    <text evidence="1">Belongs to the disease resistance NB-LRR family.</text>
</comment>
<dbReference type="GO" id="GO:0043531">
    <property type="term" value="F:ADP binding"/>
    <property type="evidence" value="ECO:0007669"/>
    <property type="project" value="InterPro"/>
</dbReference>
<feature type="coiled-coil region" evidence="3">
    <location>
        <begin position="33"/>
        <end position="95"/>
    </location>
</feature>
<feature type="domain" description="Disease resistance protein At4g27190-like leucine-rich repeats" evidence="5">
    <location>
        <begin position="1093"/>
        <end position="1209"/>
    </location>
</feature>
<gene>
    <name evidence="6" type="ORF">FSB_LOCUS44512</name>
</gene>
<dbReference type="EMBL" id="OIVN01004316">
    <property type="protein sequence ID" value="SPD16630.1"/>
    <property type="molecule type" value="Genomic_DNA"/>
</dbReference>
<dbReference type="SUPFAM" id="SSF52047">
    <property type="entry name" value="RNI-like"/>
    <property type="match status" value="1"/>
</dbReference>